<feature type="compositionally biased region" description="Basic and acidic residues" evidence="2">
    <location>
        <begin position="22"/>
        <end position="38"/>
    </location>
</feature>
<feature type="domain" description="CCHC-type" evidence="3">
    <location>
        <begin position="103"/>
        <end position="118"/>
    </location>
</feature>
<sequence>QRSGDRHQPTSQQSSHRSHGQNNDRHGSDRRGGSDNHHSSNNNNNYSSSNNRHDQRNRGHQSNRSADSGSQQSRGPSEGYSYPVCTTCGRRHQGECRRAIGTCFKCGQAGHLQKDCKKNTTTSTSGQADKKPGASGRVFAITEG</sequence>
<evidence type="ECO:0000313" key="4">
    <source>
        <dbReference type="EMBL" id="GFC90730.1"/>
    </source>
</evidence>
<dbReference type="InterPro" id="IPR036875">
    <property type="entry name" value="Znf_CCHC_sf"/>
</dbReference>
<dbReference type="Pfam" id="PF00098">
    <property type="entry name" value="zf-CCHC"/>
    <property type="match status" value="1"/>
</dbReference>
<accession>A0A699S022</accession>
<feature type="region of interest" description="Disordered" evidence="2">
    <location>
        <begin position="112"/>
        <end position="144"/>
    </location>
</feature>
<keyword evidence="1" id="KW-0479">Metal-binding</keyword>
<dbReference type="SUPFAM" id="SSF57756">
    <property type="entry name" value="Retrovirus zinc finger-like domains"/>
    <property type="match status" value="1"/>
</dbReference>
<feature type="non-terminal residue" evidence="4">
    <location>
        <position position="144"/>
    </location>
</feature>
<dbReference type="SMART" id="SM00343">
    <property type="entry name" value="ZnF_C2HC"/>
    <property type="match status" value="1"/>
</dbReference>
<keyword evidence="1" id="KW-0863">Zinc-finger</keyword>
<comment type="caution">
    <text evidence="4">The sequence shown here is derived from an EMBL/GenBank/DDBJ whole genome shotgun (WGS) entry which is preliminary data.</text>
</comment>
<feature type="non-terminal residue" evidence="4">
    <location>
        <position position="1"/>
    </location>
</feature>
<name>A0A699S022_TANCI</name>
<reference evidence="4" key="1">
    <citation type="journal article" date="2019" name="Sci. Rep.">
        <title>Draft genome of Tanacetum cinerariifolium, the natural source of mosquito coil.</title>
        <authorList>
            <person name="Yamashiro T."/>
            <person name="Shiraishi A."/>
            <person name="Satake H."/>
            <person name="Nakayama K."/>
        </authorList>
    </citation>
    <scope>NUCLEOTIDE SEQUENCE</scope>
</reference>
<keyword evidence="1" id="KW-0862">Zinc</keyword>
<evidence type="ECO:0000256" key="1">
    <source>
        <dbReference type="PROSITE-ProRule" id="PRU00047"/>
    </source>
</evidence>
<dbReference type="PROSITE" id="PS50158">
    <property type="entry name" value="ZF_CCHC"/>
    <property type="match status" value="1"/>
</dbReference>
<proteinExistence type="predicted"/>
<gene>
    <name evidence="4" type="ORF">Tci_862700</name>
</gene>
<feature type="compositionally biased region" description="Polar residues" evidence="2">
    <location>
        <begin position="60"/>
        <end position="75"/>
    </location>
</feature>
<dbReference type="GO" id="GO:0003676">
    <property type="term" value="F:nucleic acid binding"/>
    <property type="evidence" value="ECO:0007669"/>
    <property type="project" value="InterPro"/>
</dbReference>
<protein>
    <recommendedName>
        <fullName evidence="3">CCHC-type domain-containing protein</fullName>
    </recommendedName>
</protein>
<dbReference type="AlphaFoldDB" id="A0A699S022"/>
<feature type="compositionally biased region" description="Low complexity" evidence="2">
    <location>
        <begin position="39"/>
        <end position="50"/>
    </location>
</feature>
<feature type="region of interest" description="Disordered" evidence="2">
    <location>
        <begin position="1"/>
        <end position="84"/>
    </location>
</feature>
<dbReference type="InterPro" id="IPR001878">
    <property type="entry name" value="Znf_CCHC"/>
</dbReference>
<evidence type="ECO:0000256" key="2">
    <source>
        <dbReference type="SAM" id="MobiDB-lite"/>
    </source>
</evidence>
<evidence type="ECO:0000259" key="3">
    <source>
        <dbReference type="PROSITE" id="PS50158"/>
    </source>
</evidence>
<dbReference type="GO" id="GO:0008270">
    <property type="term" value="F:zinc ion binding"/>
    <property type="evidence" value="ECO:0007669"/>
    <property type="project" value="UniProtKB-KW"/>
</dbReference>
<organism evidence="4">
    <name type="scientific">Tanacetum cinerariifolium</name>
    <name type="common">Dalmatian daisy</name>
    <name type="synonym">Chrysanthemum cinerariifolium</name>
    <dbReference type="NCBI Taxonomy" id="118510"/>
    <lineage>
        <taxon>Eukaryota</taxon>
        <taxon>Viridiplantae</taxon>
        <taxon>Streptophyta</taxon>
        <taxon>Embryophyta</taxon>
        <taxon>Tracheophyta</taxon>
        <taxon>Spermatophyta</taxon>
        <taxon>Magnoliopsida</taxon>
        <taxon>eudicotyledons</taxon>
        <taxon>Gunneridae</taxon>
        <taxon>Pentapetalae</taxon>
        <taxon>asterids</taxon>
        <taxon>campanulids</taxon>
        <taxon>Asterales</taxon>
        <taxon>Asteraceae</taxon>
        <taxon>Asteroideae</taxon>
        <taxon>Anthemideae</taxon>
        <taxon>Anthemidinae</taxon>
        <taxon>Tanacetum</taxon>
    </lineage>
</organism>
<dbReference type="Gene3D" id="4.10.60.10">
    <property type="entry name" value="Zinc finger, CCHC-type"/>
    <property type="match status" value="1"/>
</dbReference>
<dbReference type="EMBL" id="BKCJ011127884">
    <property type="protein sequence ID" value="GFC90730.1"/>
    <property type="molecule type" value="Genomic_DNA"/>
</dbReference>